<dbReference type="AlphaFoldDB" id="A0A9W6UGV5"/>
<gene>
    <name evidence="2" type="ORF">Nans01_02400</name>
</gene>
<protein>
    <submittedName>
        <fullName evidence="2">Uncharacterized protein</fullName>
    </submittedName>
</protein>
<comment type="caution">
    <text evidence="2">The sequence shown here is derived from an EMBL/GenBank/DDBJ whole genome shotgun (WGS) entry which is preliminary data.</text>
</comment>
<dbReference type="EMBL" id="BSQG01000001">
    <property type="protein sequence ID" value="GLU45889.1"/>
    <property type="molecule type" value="Genomic_DNA"/>
</dbReference>
<evidence type="ECO:0000256" key="1">
    <source>
        <dbReference type="SAM" id="MobiDB-lite"/>
    </source>
</evidence>
<proteinExistence type="predicted"/>
<sequence length="354" mass="38887">MVQPGHAPGRDTRVPRPTHQGGGGDLTELSPNESVTGVKAMAMLAAMRADASSLTGKHPAHVFRPLSETLNRWTAHGIDTALFYAGAETARRRYAGCGLTKMLPLDRVLIGCESSRVGAFGGFHHSDQGYRHLQMMAVITMYGPMERRNPERPALALLDLLRAYAHDCLHYGSRRRYVEVAGIPVRTQYGINYRRATGQSYSAADQHGSRHTRNLGIVMEGACDKEARSITRQTAERFGLTEPSDILGTLTFRDVTGTLTEEDTRRVVDVPESEEQTLYAAALSGYEEGVNRRYAHFLSEFAPGEESECHTRLLAAIINGDAPELGAWLDERHGPGTFTGLFRTPGYFEPGLAV</sequence>
<evidence type="ECO:0000313" key="3">
    <source>
        <dbReference type="Proteomes" id="UP001165092"/>
    </source>
</evidence>
<organism evidence="2 3">
    <name type="scientific">Nocardiopsis ansamitocini</name>
    <dbReference type="NCBI Taxonomy" id="1670832"/>
    <lineage>
        <taxon>Bacteria</taxon>
        <taxon>Bacillati</taxon>
        <taxon>Actinomycetota</taxon>
        <taxon>Actinomycetes</taxon>
        <taxon>Streptosporangiales</taxon>
        <taxon>Nocardiopsidaceae</taxon>
        <taxon>Nocardiopsis</taxon>
    </lineage>
</organism>
<accession>A0A9W6UGV5</accession>
<feature type="region of interest" description="Disordered" evidence="1">
    <location>
        <begin position="1"/>
        <end position="32"/>
    </location>
</feature>
<evidence type="ECO:0000313" key="2">
    <source>
        <dbReference type="EMBL" id="GLU45889.1"/>
    </source>
</evidence>
<name>A0A9W6UGV5_9ACTN</name>
<reference evidence="2" key="1">
    <citation type="submission" date="2023-02" db="EMBL/GenBank/DDBJ databases">
        <title>Nocardiopsis ansamitocini NBRC 112285.</title>
        <authorList>
            <person name="Ichikawa N."/>
            <person name="Sato H."/>
            <person name="Tonouchi N."/>
        </authorList>
    </citation>
    <scope>NUCLEOTIDE SEQUENCE</scope>
    <source>
        <strain evidence="2">NBRC 112285</strain>
    </source>
</reference>
<dbReference type="Proteomes" id="UP001165092">
    <property type="component" value="Unassembled WGS sequence"/>
</dbReference>
<keyword evidence="3" id="KW-1185">Reference proteome</keyword>